<organism evidence="1 2">
    <name type="scientific">Taylorella asinigenitalis (strain MCE3)</name>
    <dbReference type="NCBI Taxonomy" id="1008459"/>
    <lineage>
        <taxon>Bacteria</taxon>
        <taxon>Pseudomonadati</taxon>
        <taxon>Pseudomonadota</taxon>
        <taxon>Betaproteobacteria</taxon>
        <taxon>Burkholderiales</taxon>
        <taxon>Alcaligenaceae</taxon>
        <taxon>Taylorella</taxon>
    </lineage>
</organism>
<dbReference type="OrthoDB" id="9133052at2"/>
<dbReference type="STRING" id="1008459.TASI_0442"/>
<dbReference type="RefSeq" id="WP_014111115.1">
    <property type="nucleotide sequence ID" value="NC_016043.1"/>
</dbReference>
<dbReference type="KEGG" id="tas:TASI_0442"/>
<protein>
    <submittedName>
        <fullName evidence="1">Uncharacterized protein</fullName>
    </submittedName>
</protein>
<dbReference type="HOGENOM" id="CLU_2345686_0_0_4"/>
<dbReference type="EMBL" id="CP003059">
    <property type="protein sequence ID" value="AEP36217.1"/>
    <property type="molecule type" value="Genomic_DNA"/>
</dbReference>
<evidence type="ECO:0000313" key="2">
    <source>
        <dbReference type="Proteomes" id="UP000009284"/>
    </source>
</evidence>
<keyword evidence="2" id="KW-1185">Reference proteome</keyword>
<gene>
    <name evidence="1" type="ordered locus">TASI_0442</name>
</gene>
<dbReference type="Proteomes" id="UP000009284">
    <property type="component" value="Chromosome"/>
</dbReference>
<reference evidence="1 2" key="2">
    <citation type="journal article" date="2012" name="PLoS ONE">
        <title>Genomic characterization of the taylorella genus.</title>
        <authorList>
            <person name="Hebert L."/>
            <person name="Moumen B."/>
            <person name="Pons N."/>
            <person name="Duquesne F."/>
            <person name="Breuil M.F."/>
            <person name="Goux D."/>
            <person name="Batto J.M."/>
            <person name="Laugier C."/>
            <person name="Renault P."/>
            <person name="Petry S."/>
        </authorList>
    </citation>
    <scope>NUCLEOTIDE SEQUENCE [LARGE SCALE GENOMIC DNA]</scope>
    <source>
        <strain evidence="1 2">MCE3</strain>
    </source>
</reference>
<accession>G4QCT7</accession>
<proteinExistence type="predicted"/>
<dbReference type="AlphaFoldDB" id="G4QCT7"/>
<reference key="1">
    <citation type="submission" date="2011-09" db="EMBL/GenBank/DDBJ databases">
        <title>Genomic characterization of the Taylorella genus.</title>
        <authorList>
            <person name="Hebert L."/>
            <person name="Moumen B."/>
            <person name="Pons N."/>
            <person name="Duquesne F."/>
            <person name="Breuil M.-F."/>
            <person name="Goux D."/>
            <person name="Batto J.-M."/>
            <person name="Renault P."/>
            <person name="Laugier C."/>
            <person name="Petry S."/>
        </authorList>
    </citation>
    <scope>NUCLEOTIDE SEQUENCE</scope>
    <source>
        <strain>MCE3</strain>
    </source>
</reference>
<sequence length="97" mass="10782">MKLQGFDVNEGNSVYDLVFGYGLVRNVTDDGFEVRFNDTRSITYNSEGLGQFKNPTLFWHNPIVLIPAKEDKTWSLQSAVAKGVSELIAKAGGKDVR</sequence>
<evidence type="ECO:0000313" key="1">
    <source>
        <dbReference type="EMBL" id="AEP36217.1"/>
    </source>
</evidence>
<name>G4QCT7_TAYAM</name>